<dbReference type="Proteomes" id="UP000242180">
    <property type="component" value="Unassembled WGS sequence"/>
</dbReference>
<accession>A0A1X2HJ16</accession>
<comment type="caution">
    <text evidence="1">The sequence shown here is derived from an EMBL/GenBank/DDBJ whole genome shotgun (WGS) entry which is preliminary data.</text>
</comment>
<proteinExistence type="predicted"/>
<dbReference type="STRING" id="13706.A0A1X2HJ16"/>
<dbReference type="EMBL" id="MCGN01000003">
    <property type="protein sequence ID" value="ORY99080.1"/>
    <property type="molecule type" value="Genomic_DNA"/>
</dbReference>
<name>A0A1X2HJ16_SYNRA</name>
<evidence type="ECO:0000313" key="2">
    <source>
        <dbReference type="Proteomes" id="UP000242180"/>
    </source>
</evidence>
<evidence type="ECO:0008006" key="3">
    <source>
        <dbReference type="Google" id="ProtNLM"/>
    </source>
</evidence>
<dbReference type="InParanoid" id="A0A1X2HJ16"/>
<dbReference type="GO" id="GO:0061640">
    <property type="term" value="P:cytoskeleton-dependent cytokinesis"/>
    <property type="evidence" value="ECO:0007669"/>
    <property type="project" value="InterPro"/>
</dbReference>
<dbReference type="OrthoDB" id="16729at2759"/>
<gene>
    <name evidence="1" type="ORF">BCR43DRAFT_488694</name>
</gene>
<protein>
    <recommendedName>
        <fullName evidence="3">Dynactin subunit 3</fullName>
    </recommendedName>
</protein>
<dbReference type="GO" id="GO:0005869">
    <property type="term" value="C:dynactin complex"/>
    <property type="evidence" value="ECO:0007669"/>
    <property type="project" value="InterPro"/>
</dbReference>
<dbReference type="PANTHER" id="PTHR28360">
    <property type="entry name" value="DYNACTIN SUBUNIT 3"/>
    <property type="match status" value="1"/>
</dbReference>
<dbReference type="InterPro" id="IPR009991">
    <property type="entry name" value="DCTN3"/>
</dbReference>
<reference evidence="1 2" key="1">
    <citation type="submission" date="2016-07" db="EMBL/GenBank/DDBJ databases">
        <title>Pervasive Adenine N6-methylation of Active Genes in Fungi.</title>
        <authorList>
            <consortium name="DOE Joint Genome Institute"/>
            <person name="Mondo S.J."/>
            <person name="Dannebaum R.O."/>
            <person name="Kuo R.C."/>
            <person name="Labutti K."/>
            <person name="Haridas S."/>
            <person name="Kuo A."/>
            <person name="Salamov A."/>
            <person name="Ahrendt S.R."/>
            <person name="Lipzen A."/>
            <person name="Sullivan W."/>
            <person name="Andreopoulos W.B."/>
            <person name="Clum A."/>
            <person name="Lindquist E."/>
            <person name="Daum C."/>
            <person name="Ramamoorthy G.K."/>
            <person name="Gryganskyi A."/>
            <person name="Culley D."/>
            <person name="Magnuson J.K."/>
            <person name="James T.Y."/>
            <person name="O'Malley M.A."/>
            <person name="Stajich J.E."/>
            <person name="Spatafora J.W."/>
            <person name="Visel A."/>
            <person name="Grigoriev I.V."/>
        </authorList>
    </citation>
    <scope>NUCLEOTIDE SEQUENCE [LARGE SCALE GENOMIC DNA]</scope>
    <source>
        <strain evidence="1 2">NRRL 2496</strain>
    </source>
</reference>
<keyword evidence="2" id="KW-1185">Reference proteome</keyword>
<dbReference type="Pfam" id="PF07426">
    <property type="entry name" value="Dynactin_p22"/>
    <property type="match status" value="1"/>
</dbReference>
<dbReference type="PANTHER" id="PTHR28360:SF1">
    <property type="entry name" value="DYNACTIN SUBUNIT 3"/>
    <property type="match status" value="1"/>
</dbReference>
<dbReference type="OMA" id="FVAWDDT"/>
<organism evidence="1 2">
    <name type="scientific">Syncephalastrum racemosum</name>
    <name type="common">Filamentous fungus</name>
    <dbReference type="NCBI Taxonomy" id="13706"/>
    <lineage>
        <taxon>Eukaryota</taxon>
        <taxon>Fungi</taxon>
        <taxon>Fungi incertae sedis</taxon>
        <taxon>Mucoromycota</taxon>
        <taxon>Mucoromycotina</taxon>
        <taxon>Mucoromycetes</taxon>
        <taxon>Mucorales</taxon>
        <taxon>Syncephalastraceae</taxon>
        <taxon>Syncephalastrum</taxon>
    </lineage>
</organism>
<dbReference type="AlphaFoldDB" id="A0A1X2HJ16"/>
<evidence type="ECO:0000313" key="1">
    <source>
        <dbReference type="EMBL" id="ORY99080.1"/>
    </source>
</evidence>
<sequence length="191" mass="21800">MDPYGFESRLRHLEHVVTGTDQHDTNATVLQRLERLQKELHALYRNNKTIHDFIDKYETHAKVLNPAESSLALEREILTPDTKLELIMAAYDDLEKYASEIKQVKSLEHVMSGTEFEAVEKLGQELAPLEAKHTEQARELNALTQRLARVMDNYNAQINTLSEIFISWDDILSTMEVHVSALEAQQNGATA</sequence>